<dbReference type="EMBL" id="AUZX01003630">
    <property type="protein sequence ID" value="EQD73386.1"/>
    <property type="molecule type" value="Genomic_DNA"/>
</dbReference>
<feature type="non-terminal residue" evidence="1">
    <location>
        <position position="323"/>
    </location>
</feature>
<reference evidence="1" key="1">
    <citation type="submission" date="2013-08" db="EMBL/GenBank/DDBJ databases">
        <authorList>
            <person name="Mendez C."/>
            <person name="Richter M."/>
            <person name="Ferrer M."/>
            <person name="Sanchez J."/>
        </authorList>
    </citation>
    <scope>NUCLEOTIDE SEQUENCE</scope>
</reference>
<comment type="caution">
    <text evidence="1">The sequence shown here is derived from an EMBL/GenBank/DDBJ whole genome shotgun (WGS) entry which is preliminary data.</text>
</comment>
<sequence>MKSDMQGHLDHYRTSIGFLIACDGLQTVSSDAIDCPSCLTKRKSKDSQEVTYSHAAVTPVLVCPGEARVIALPPEFITPQDGRDKQDCEINASLRWTASFLSSYRFWGRVTVMGDDLYSHERFCRDILEKDCDFLLVCKEASHKILYEYLKGATTTVVKKIEKGQKKKKKLTYTYRFVNGVPINGGENALWVNWLELTVTEEGKEDPVFFNTWATSHRVTKENVADLAVFGRSRWKVENENNNTLKTKGYNLEHNFGHGEQFLSNTLATINILSFLLHTAQEFWDPVYKTARSLLPRQVLFQYMRTLTTFIIFESFEQLLEVI</sequence>
<organism evidence="1">
    <name type="scientific">mine drainage metagenome</name>
    <dbReference type="NCBI Taxonomy" id="410659"/>
    <lineage>
        <taxon>unclassified sequences</taxon>
        <taxon>metagenomes</taxon>
        <taxon>ecological metagenomes</taxon>
    </lineage>
</organism>
<accession>T1BKB3</accession>
<reference evidence="1" key="2">
    <citation type="journal article" date="2014" name="ISME J.">
        <title>Microbial stratification in low pH oxic and suboxic macroscopic growths along an acid mine drainage.</title>
        <authorList>
            <person name="Mendez-Garcia C."/>
            <person name="Mesa V."/>
            <person name="Sprenger R.R."/>
            <person name="Richter M."/>
            <person name="Diez M.S."/>
            <person name="Solano J."/>
            <person name="Bargiela R."/>
            <person name="Golyshina O.V."/>
            <person name="Manteca A."/>
            <person name="Ramos J.L."/>
            <person name="Gallego J.R."/>
            <person name="Llorente I."/>
            <person name="Martins Dos Santos V.A."/>
            <person name="Jensen O.N."/>
            <person name="Pelaez A.I."/>
            <person name="Sanchez J."/>
            <person name="Ferrer M."/>
        </authorList>
    </citation>
    <scope>NUCLEOTIDE SEQUENCE</scope>
</reference>
<proteinExistence type="predicted"/>
<protein>
    <submittedName>
        <fullName evidence="1">Transposase</fullName>
    </submittedName>
</protein>
<evidence type="ECO:0000313" key="1">
    <source>
        <dbReference type="EMBL" id="EQD73386.1"/>
    </source>
</evidence>
<dbReference type="AlphaFoldDB" id="T1BKB3"/>
<name>T1BKB3_9ZZZZ</name>
<gene>
    <name evidence="1" type="ORF">B1A_04981</name>
</gene>